<dbReference type="Proteomes" id="UP000641514">
    <property type="component" value="Unassembled WGS sequence"/>
</dbReference>
<evidence type="ECO:0000313" key="5">
    <source>
        <dbReference type="Proteomes" id="UP000641514"/>
    </source>
</evidence>
<organism evidence="4 5">
    <name type="scientific">Hoyosella rhizosphaerae</name>
    <dbReference type="NCBI Taxonomy" id="1755582"/>
    <lineage>
        <taxon>Bacteria</taxon>
        <taxon>Bacillati</taxon>
        <taxon>Actinomycetota</taxon>
        <taxon>Actinomycetes</taxon>
        <taxon>Mycobacteriales</taxon>
        <taxon>Hoyosellaceae</taxon>
        <taxon>Hoyosella</taxon>
    </lineage>
</organism>
<dbReference type="GO" id="GO:0009236">
    <property type="term" value="P:cobalamin biosynthetic process"/>
    <property type="evidence" value="ECO:0007669"/>
    <property type="project" value="UniProtKB-KW"/>
</dbReference>
<comment type="caution">
    <text evidence="4">The sequence shown here is derived from an EMBL/GenBank/DDBJ whole genome shotgun (WGS) entry which is preliminary data.</text>
</comment>
<dbReference type="PANTHER" id="PTHR36925:SF1">
    <property type="entry name" value="COBALT-PRECORRIN-6A REDUCTASE"/>
    <property type="match status" value="1"/>
</dbReference>
<dbReference type="EMBL" id="BMJH01000001">
    <property type="protein sequence ID" value="GGC54305.1"/>
    <property type="molecule type" value="Genomic_DNA"/>
</dbReference>
<evidence type="ECO:0000256" key="1">
    <source>
        <dbReference type="ARBA" id="ARBA00004953"/>
    </source>
</evidence>
<evidence type="ECO:0000256" key="2">
    <source>
        <dbReference type="ARBA" id="ARBA00022573"/>
    </source>
</evidence>
<accession>A0A916TZZ7</accession>
<dbReference type="PANTHER" id="PTHR36925">
    <property type="entry name" value="COBALT-PRECORRIN-6A REDUCTASE"/>
    <property type="match status" value="1"/>
</dbReference>
<dbReference type="AlphaFoldDB" id="A0A916TZZ7"/>
<protein>
    <submittedName>
        <fullName evidence="4">Precorrin-6A reductase</fullName>
    </submittedName>
</protein>
<reference evidence="4" key="2">
    <citation type="submission" date="2020-09" db="EMBL/GenBank/DDBJ databases">
        <authorList>
            <person name="Sun Q."/>
            <person name="Zhou Y."/>
        </authorList>
    </citation>
    <scope>NUCLEOTIDE SEQUENCE</scope>
    <source>
        <strain evidence="4">CGMCC 1.15478</strain>
    </source>
</reference>
<dbReference type="RefSeq" id="WP_206050430.1">
    <property type="nucleotide sequence ID" value="NZ_BMJH01000001.1"/>
</dbReference>
<evidence type="ECO:0000256" key="3">
    <source>
        <dbReference type="ARBA" id="ARBA00023002"/>
    </source>
</evidence>
<dbReference type="InterPro" id="IPR003723">
    <property type="entry name" value="Precorrin-6x_reduct"/>
</dbReference>
<dbReference type="PROSITE" id="PS51014">
    <property type="entry name" value="COBK_CBIJ"/>
    <property type="match status" value="1"/>
</dbReference>
<keyword evidence="3" id="KW-0560">Oxidoreductase</keyword>
<evidence type="ECO:0000313" key="4">
    <source>
        <dbReference type="EMBL" id="GGC54305.1"/>
    </source>
</evidence>
<dbReference type="Pfam" id="PF02571">
    <property type="entry name" value="CbiJ"/>
    <property type="match status" value="1"/>
</dbReference>
<keyword evidence="2" id="KW-0169">Cobalamin biosynthesis</keyword>
<keyword evidence="5" id="KW-1185">Reference proteome</keyword>
<sequence length="249" mass="26689">MRVLLLGGTAEARDLADRLDGVCEVVSSLAGRVRRPLLPAGEVRVGGFGGEQGFRDFVQTGHIDAVIDATHPFARAMTATAAKVASEQGIPYVRVQRPAWEPSSHDHWISALDVREAAQHLVRRYEGGISARALVTIGRQELAALFDAPIPMVARMIDPPAVTPPSHVEILCARGPFALADELSLLERIGADVVVTKNSGGSATYPKILAARRLQIPVVMIDRPPLPARALVVPSAVEAIRWVTGLQTL</sequence>
<comment type="pathway">
    <text evidence="1">Cofactor biosynthesis; adenosylcobalamin biosynthesis.</text>
</comment>
<dbReference type="NCBIfam" id="NF005968">
    <property type="entry name" value="PRK08057.1-2"/>
    <property type="match status" value="1"/>
</dbReference>
<proteinExistence type="predicted"/>
<dbReference type="NCBIfam" id="TIGR00715">
    <property type="entry name" value="precor6x_red"/>
    <property type="match status" value="1"/>
</dbReference>
<reference evidence="4" key="1">
    <citation type="journal article" date="2014" name="Int. J. Syst. Evol. Microbiol.">
        <title>Complete genome sequence of Corynebacterium casei LMG S-19264T (=DSM 44701T), isolated from a smear-ripened cheese.</title>
        <authorList>
            <consortium name="US DOE Joint Genome Institute (JGI-PGF)"/>
            <person name="Walter F."/>
            <person name="Albersmeier A."/>
            <person name="Kalinowski J."/>
            <person name="Ruckert C."/>
        </authorList>
    </citation>
    <scope>NUCLEOTIDE SEQUENCE</scope>
    <source>
        <strain evidence="4">CGMCC 1.15478</strain>
    </source>
</reference>
<name>A0A916TZZ7_9ACTN</name>
<dbReference type="GO" id="GO:0016994">
    <property type="term" value="F:precorrin-6A reductase activity"/>
    <property type="evidence" value="ECO:0007669"/>
    <property type="project" value="InterPro"/>
</dbReference>
<gene>
    <name evidence="4" type="primary">cobK</name>
    <name evidence="4" type="ORF">GCM10011410_03330</name>
</gene>